<accession>A0A420FJR4</accession>
<dbReference type="PROSITE" id="PS51257">
    <property type="entry name" value="PROKAR_LIPOPROTEIN"/>
    <property type="match status" value="1"/>
</dbReference>
<gene>
    <name evidence="1" type="ORF">BCY89_13205</name>
</gene>
<dbReference type="Proteomes" id="UP000286402">
    <property type="component" value="Unassembled WGS sequence"/>
</dbReference>
<dbReference type="AlphaFoldDB" id="A0A420FJR4"/>
<comment type="caution">
    <text evidence="1">The sequence shown here is derived from an EMBL/GenBank/DDBJ whole genome shotgun (WGS) entry which is preliminary data.</text>
</comment>
<evidence type="ECO:0008006" key="3">
    <source>
        <dbReference type="Google" id="ProtNLM"/>
    </source>
</evidence>
<name>A0A420FJR4_9SPHI</name>
<protein>
    <recommendedName>
        <fullName evidence="3">Lipoprotein</fullName>
    </recommendedName>
</protein>
<evidence type="ECO:0000313" key="2">
    <source>
        <dbReference type="Proteomes" id="UP000286402"/>
    </source>
</evidence>
<proteinExistence type="predicted"/>
<organism evidence="1 2">
    <name type="scientific">Sphingobacterium siyangense</name>
    <dbReference type="NCBI Taxonomy" id="459529"/>
    <lineage>
        <taxon>Bacteria</taxon>
        <taxon>Pseudomonadati</taxon>
        <taxon>Bacteroidota</taxon>
        <taxon>Sphingobacteriia</taxon>
        <taxon>Sphingobacteriales</taxon>
        <taxon>Sphingobacteriaceae</taxon>
        <taxon>Sphingobacterium</taxon>
    </lineage>
</organism>
<dbReference type="RefSeq" id="WP_120335462.1">
    <property type="nucleotide sequence ID" value="NZ_CP070350.1"/>
</dbReference>
<evidence type="ECO:0000313" key="1">
    <source>
        <dbReference type="EMBL" id="RKF33185.1"/>
    </source>
</evidence>
<reference evidence="1 2" key="1">
    <citation type="submission" date="2016-07" db="EMBL/GenBank/DDBJ databases">
        <title>Genome analysis of Sphingobacterium siyangense T12B17.</title>
        <authorList>
            <person name="Xu D."/>
            <person name="Su Y."/>
            <person name="Zheng S."/>
        </authorList>
    </citation>
    <scope>NUCLEOTIDE SEQUENCE [LARGE SCALE GENOMIC DNA]</scope>
    <source>
        <strain evidence="1 2">T12B17</strain>
    </source>
</reference>
<dbReference type="EMBL" id="MCAQ01000026">
    <property type="protein sequence ID" value="RKF33185.1"/>
    <property type="molecule type" value="Genomic_DNA"/>
</dbReference>
<keyword evidence="2" id="KW-1185">Reference proteome</keyword>
<sequence>MKQCIKIALIGLFLTLSISSCSEKLSGKDESSFDSSRKKVEAKLNDKEKANLEKALRVALSEAMWLKMNEPQKYNEESINHICLGLVDGKSYGAVLDLADDILQKQQERKIAHLQNEIDSLQKHKTEFEQVKKELAVFQLEPIELGLEDFFGEPVPRIIVSMKYMGKQPLNGSQGFSYVLKKRSSQIIISNEQAVFGESDSVLQPGESRVNTIVFNQQKKDYPKLWSFPRYPVKGINLTDSDLELVVTTQSIKSNDRETVLPEGSIALIDENLKKLEKEITELKKEKISLDDLELT</sequence>